<dbReference type="AlphaFoldDB" id="A0AAV0B1S6"/>
<evidence type="ECO:0000313" key="1">
    <source>
        <dbReference type="EMBL" id="CAH7675843.1"/>
    </source>
</evidence>
<accession>A0AAV0B1S6</accession>
<name>A0AAV0B1S6_PHAPC</name>
<comment type="caution">
    <text evidence="1">The sequence shown here is derived from an EMBL/GenBank/DDBJ whole genome shotgun (WGS) entry which is preliminary data.</text>
</comment>
<gene>
    <name evidence="1" type="ORF">PPACK8108_LOCUS10921</name>
</gene>
<protein>
    <submittedName>
        <fullName evidence="1">Expressed protein</fullName>
    </submittedName>
</protein>
<sequence length="233" mass="26595">MIMMISRPSKIRLNSFVLQGFLAFQLISCMYENNVFKSREVIPFGKLSKDSEDVNDVSLNGLNIGAVEGPSSSSQLSEMRYLQRAKAEPKLSFNSVPDSKAIKINKENILQLRAGYEDLVNRVKGTLENTSQDTLHKFDLISLQKILDVVNILTTIRRQQLTADRTLRVAQLELQHQTELGTRSFNSDISIKITEKVLDSILYDPIFMNVLEYLLKNQLVDLVSDSNFQYDYH</sequence>
<organism evidence="1 2">
    <name type="scientific">Phakopsora pachyrhizi</name>
    <name type="common">Asian soybean rust disease fungus</name>
    <dbReference type="NCBI Taxonomy" id="170000"/>
    <lineage>
        <taxon>Eukaryota</taxon>
        <taxon>Fungi</taxon>
        <taxon>Dikarya</taxon>
        <taxon>Basidiomycota</taxon>
        <taxon>Pucciniomycotina</taxon>
        <taxon>Pucciniomycetes</taxon>
        <taxon>Pucciniales</taxon>
        <taxon>Phakopsoraceae</taxon>
        <taxon>Phakopsora</taxon>
    </lineage>
</organism>
<keyword evidence="2" id="KW-1185">Reference proteome</keyword>
<dbReference type="EMBL" id="CALTRL010002487">
    <property type="protein sequence ID" value="CAH7675843.1"/>
    <property type="molecule type" value="Genomic_DNA"/>
</dbReference>
<proteinExistence type="predicted"/>
<evidence type="ECO:0000313" key="2">
    <source>
        <dbReference type="Proteomes" id="UP001153365"/>
    </source>
</evidence>
<dbReference type="Proteomes" id="UP001153365">
    <property type="component" value="Unassembled WGS sequence"/>
</dbReference>
<reference evidence="1" key="1">
    <citation type="submission" date="2022-06" db="EMBL/GenBank/DDBJ databases">
        <authorList>
            <consortium name="SYNGENTA / RWTH Aachen University"/>
        </authorList>
    </citation>
    <scope>NUCLEOTIDE SEQUENCE</scope>
</reference>